<proteinExistence type="predicted"/>
<name>A0A368GPN5_ANCCA</name>
<dbReference type="AlphaFoldDB" id="A0A368GPN5"/>
<keyword evidence="3" id="KW-1185">Reference proteome</keyword>
<protein>
    <submittedName>
        <fullName evidence="2">Uncharacterized protein</fullName>
    </submittedName>
</protein>
<reference evidence="2 3" key="1">
    <citation type="submission" date="2014-10" db="EMBL/GenBank/DDBJ databases">
        <title>Draft genome of the hookworm Ancylostoma caninum.</title>
        <authorList>
            <person name="Mitreva M."/>
        </authorList>
    </citation>
    <scope>NUCLEOTIDE SEQUENCE [LARGE SCALE GENOMIC DNA]</scope>
    <source>
        <strain evidence="2 3">Baltimore</strain>
    </source>
</reference>
<dbReference type="PANTHER" id="PTHR47758">
    <property type="entry name" value="SERPENTINE RECEPTOR, CLASS M-RELATED"/>
    <property type="match status" value="1"/>
</dbReference>
<organism evidence="2 3">
    <name type="scientific">Ancylostoma caninum</name>
    <name type="common">Dog hookworm</name>
    <dbReference type="NCBI Taxonomy" id="29170"/>
    <lineage>
        <taxon>Eukaryota</taxon>
        <taxon>Metazoa</taxon>
        <taxon>Ecdysozoa</taxon>
        <taxon>Nematoda</taxon>
        <taxon>Chromadorea</taxon>
        <taxon>Rhabditida</taxon>
        <taxon>Rhabditina</taxon>
        <taxon>Rhabditomorpha</taxon>
        <taxon>Strongyloidea</taxon>
        <taxon>Ancylostomatidae</taxon>
        <taxon>Ancylostomatinae</taxon>
        <taxon>Ancylostoma</taxon>
    </lineage>
</organism>
<evidence type="ECO:0000313" key="3">
    <source>
        <dbReference type="Proteomes" id="UP000252519"/>
    </source>
</evidence>
<dbReference type="InterPro" id="IPR019428">
    <property type="entry name" value="7TM_GPCR_serpentine_rcpt_Str"/>
</dbReference>
<feature type="transmembrane region" description="Helical" evidence="1">
    <location>
        <begin position="78"/>
        <end position="105"/>
    </location>
</feature>
<evidence type="ECO:0000256" key="1">
    <source>
        <dbReference type="SAM" id="Phobius"/>
    </source>
</evidence>
<keyword evidence="1" id="KW-0472">Membrane</keyword>
<keyword evidence="1" id="KW-0812">Transmembrane</keyword>
<accession>A0A368GPN5</accession>
<dbReference type="Proteomes" id="UP000252519">
    <property type="component" value="Unassembled WGS sequence"/>
</dbReference>
<comment type="caution">
    <text evidence="2">The sequence shown here is derived from an EMBL/GenBank/DDBJ whole genome shotgun (WGS) entry which is preliminary data.</text>
</comment>
<dbReference type="OrthoDB" id="5792363at2759"/>
<dbReference type="PANTHER" id="PTHR47758:SF4">
    <property type="entry name" value="SERPENTINE RECEPTOR, CLASS M"/>
    <property type="match status" value="1"/>
</dbReference>
<feature type="transmembrane region" description="Helical" evidence="1">
    <location>
        <begin position="14"/>
        <end position="38"/>
    </location>
</feature>
<gene>
    <name evidence="2" type="ORF">ANCCAN_07636</name>
</gene>
<dbReference type="EMBL" id="JOJR01000081">
    <property type="protein sequence ID" value="RCN46342.1"/>
    <property type="molecule type" value="Genomic_DNA"/>
</dbReference>
<keyword evidence="1" id="KW-1133">Transmembrane helix</keyword>
<dbReference type="Pfam" id="PF10326">
    <property type="entry name" value="7TM_GPCR_Str"/>
    <property type="match status" value="1"/>
</dbReference>
<sequence length="159" mass="17856">MYVRTNYIAERRRWLRYLLAVPCLISVTICAMICFAAWPTDFDLAYFSSIAYDINISRNTTYLVATLHKDINNSVFDVIQSCTLLVATVCIIFVLLTTMVIMIFCSRKIVIAVMNKTFGNTRRLHIQLCKALAAQGLENLGTWAPGISCLGLHHAASTQ</sequence>
<evidence type="ECO:0000313" key="2">
    <source>
        <dbReference type="EMBL" id="RCN46342.1"/>
    </source>
</evidence>